<dbReference type="GO" id="GO:0033969">
    <property type="term" value="F:gamma-glutamyl-gamma-aminobutyrate hydrolase activity"/>
    <property type="evidence" value="ECO:0007669"/>
    <property type="project" value="TreeGrafter"/>
</dbReference>
<dbReference type="PANTHER" id="PTHR43235:SF1">
    <property type="entry name" value="GLUTAMINE AMIDOTRANSFERASE PB2B2.05-RELATED"/>
    <property type="match status" value="1"/>
</dbReference>
<dbReference type="InterPro" id="IPR011697">
    <property type="entry name" value="Peptidase_C26"/>
</dbReference>
<dbReference type="PANTHER" id="PTHR43235">
    <property type="entry name" value="GLUTAMINE AMIDOTRANSFERASE PB2B2.05-RELATED"/>
    <property type="match status" value="1"/>
</dbReference>
<evidence type="ECO:0000313" key="1">
    <source>
        <dbReference type="EMBL" id="HJF32450.1"/>
    </source>
</evidence>
<sequence length="234" mass="25379">MKPVIGITADVEINDKYFLNSEYVRAVISAGGLPLIVPVGIEKDVDQLIGILDGLLLSGGNDINPMLFNEEPHAYLGEVSPSRDSIELELARRMLKTGKPILGICRGLQVLNVAVGGSVYQDLHKQNEGPILQHMQKAPNTHSSHYVQVEKGSLLETLAGSERIQVNSYHHQSLKVVPPVFAVTGVANDGIIEAIEGTDQQFVLGVQWHPELLSVKGDAASLRIFEGFIRACAN</sequence>
<dbReference type="Pfam" id="PF07722">
    <property type="entry name" value="Peptidase_C26"/>
    <property type="match status" value="1"/>
</dbReference>
<evidence type="ECO:0000313" key="2">
    <source>
        <dbReference type="Proteomes" id="UP000698173"/>
    </source>
</evidence>
<reference evidence="1" key="2">
    <citation type="submission" date="2021-09" db="EMBL/GenBank/DDBJ databases">
        <authorList>
            <person name="Gilroy R."/>
        </authorList>
    </citation>
    <scope>NUCLEOTIDE SEQUENCE</scope>
    <source>
        <strain evidence="1">CHK171-7178</strain>
    </source>
</reference>
<name>A0A921FZE5_SPOPS</name>
<dbReference type="Gene3D" id="3.40.50.880">
    <property type="match status" value="1"/>
</dbReference>
<reference evidence="1" key="1">
    <citation type="journal article" date="2021" name="PeerJ">
        <title>Extensive microbial diversity within the chicken gut microbiome revealed by metagenomics and culture.</title>
        <authorList>
            <person name="Gilroy R."/>
            <person name="Ravi A."/>
            <person name="Getino M."/>
            <person name="Pursley I."/>
            <person name="Horton D.L."/>
            <person name="Alikhan N.F."/>
            <person name="Baker D."/>
            <person name="Gharbi K."/>
            <person name="Hall N."/>
            <person name="Watson M."/>
            <person name="Adriaenssens E.M."/>
            <person name="Foster-Nyarko E."/>
            <person name="Jarju S."/>
            <person name="Secka A."/>
            <person name="Antonio M."/>
            <person name="Oren A."/>
            <person name="Chaudhuri R.R."/>
            <person name="La Ragione R."/>
            <person name="Hildebrand F."/>
            <person name="Pallen M.J."/>
        </authorList>
    </citation>
    <scope>NUCLEOTIDE SEQUENCE</scope>
    <source>
        <strain evidence="1">CHK171-7178</strain>
    </source>
</reference>
<dbReference type="InterPro" id="IPR044668">
    <property type="entry name" value="PuuD-like"/>
</dbReference>
<dbReference type="SUPFAM" id="SSF52317">
    <property type="entry name" value="Class I glutamine amidotransferase-like"/>
    <property type="match status" value="1"/>
</dbReference>
<dbReference type="GO" id="GO:0005829">
    <property type="term" value="C:cytosol"/>
    <property type="evidence" value="ECO:0007669"/>
    <property type="project" value="TreeGrafter"/>
</dbReference>
<dbReference type="EMBL" id="DYWT01000194">
    <property type="protein sequence ID" value="HJF32450.1"/>
    <property type="molecule type" value="Genomic_DNA"/>
</dbReference>
<dbReference type="CDD" id="cd01745">
    <property type="entry name" value="GATase1_2"/>
    <property type="match status" value="1"/>
</dbReference>
<organism evidence="1 2">
    <name type="scientific">Sporosarcina psychrophila</name>
    <name type="common">Bacillus psychrophilus</name>
    <dbReference type="NCBI Taxonomy" id="1476"/>
    <lineage>
        <taxon>Bacteria</taxon>
        <taxon>Bacillati</taxon>
        <taxon>Bacillota</taxon>
        <taxon>Bacilli</taxon>
        <taxon>Bacillales</taxon>
        <taxon>Caryophanaceae</taxon>
        <taxon>Sporosarcina</taxon>
    </lineage>
</organism>
<proteinExistence type="predicted"/>
<dbReference type="PROSITE" id="PS51273">
    <property type="entry name" value="GATASE_TYPE_1"/>
    <property type="match status" value="1"/>
</dbReference>
<dbReference type="AlphaFoldDB" id="A0A921FZE5"/>
<dbReference type="Proteomes" id="UP000698173">
    <property type="component" value="Unassembled WGS sequence"/>
</dbReference>
<dbReference type="GO" id="GO:0006598">
    <property type="term" value="P:polyamine catabolic process"/>
    <property type="evidence" value="ECO:0007669"/>
    <property type="project" value="TreeGrafter"/>
</dbReference>
<protein>
    <submittedName>
        <fullName evidence="1">Gamma-glutamyl-gamma-aminobutyrate hydrolase family protein</fullName>
    </submittedName>
</protein>
<keyword evidence="1" id="KW-0378">Hydrolase</keyword>
<dbReference type="InterPro" id="IPR029062">
    <property type="entry name" value="Class_I_gatase-like"/>
</dbReference>
<gene>
    <name evidence="1" type="ORF">K8V56_11840</name>
</gene>
<comment type="caution">
    <text evidence="1">The sequence shown here is derived from an EMBL/GenBank/DDBJ whole genome shotgun (WGS) entry which is preliminary data.</text>
</comment>
<accession>A0A921FZE5</accession>
<dbReference type="FunFam" id="3.40.50.880:FF:000030">
    <property type="entry name" value="Gamma-glutamyl-gamma-aminobutyrate hydrolase PuuD"/>
    <property type="match status" value="1"/>
</dbReference>